<name>A0A1K0G549_9BASI</name>
<dbReference type="Proteomes" id="UP000179920">
    <property type="component" value="Chromosome VIII"/>
</dbReference>
<accession>A0A1K0G549</accession>
<organism evidence="2 3">
    <name type="scientific">Ustilago bromivora</name>
    <dbReference type="NCBI Taxonomy" id="307758"/>
    <lineage>
        <taxon>Eukaryota</taxon>
        <taxon>Fungi</taxon>
        <taxon>Dikarya</taxon>
        <taxon>Basidiomycota</taxon>
        <taxon>Ustilaginomycotina</taxon>
        <taxon>Ustilaginomycetes</taxon>
        <taxon>Ustilaginales</taxon>
        <taxon>Ustilaginaceae</taxon>
        <taxon>Ustilago</taxon>
    </lineage>
</organism>
<feature type="region of interest" description="Disordered" evidence="1">
    <location>
        <begin position="241"/>
        <end position="262"/>
    </location>
</feature>
<sequence>MQCVRSVSQLVRAPRPASSLWTASSRTVSSQTPAPDRRILVKPLPPSSLDKIAESFFVPNRQDPSFHCEDFTLVLKGFPRHLTDQLGRLDETRLMPSWLPLPIDPATHQRRHLRSPLYQPSAPSKEGDADRWEPIPNPTPLSAEGRPILRIFVMSTKKRIHKLAVIRHRTRTRLVSALRTAIFRLQDSGIDAAQTLDLRKQVIMLIASPTAYSRKMEGLVSGMEKALRRVTSTPTYKFTPIQKKSSDKRYDKYTFSSSPRTR</sequence>
<dbReference type="OrthoDB" id="3365574at2759"/>
<evidence type="ECO:0000313" key="3">
    <source>
        <dbReference type="Proteomes" id="UP000179920"/>
    </source>
</evidence>
<proteinExistence type="predicted"/>
<feature type="region of interest" description="Disordered" evidence="1">
    <location>
        <begin position="110"/>
        <end position="132"/>
    </location>
</feature>
<reference evidence="3" key="1">
    <citation type="submission" date="2016-04" db="EMBL/GenBank/DDBJ databases">
        <authorList>
            <person name="Guldener U."/>
            <person name="Guldener U."/>
        </authorList>
    </citation>
    <scope>NUCLEOTIDE SEQUENCE [LARGE SCALE GENOMIC DNA]</scope>
    <source>
        <strain evidence="3">UB2112</strain>
    </source>
</reference>
<dbReference type="AlphaFoldDB" id="A0A1K0G549"/>
<protein>
    <submittedName>
        <fullName evidence="2">Uncharacterized protein</fullName>
    </submittedName>
</protein>
<evidence type="ECO:0000313" key="2">
    <source>
        <dbReference type="EMBL" id="SAM82574.1"/>
    </source>
</evidence>
<gene>
    <name evidence="2" type="ORF">UBRO_05189</name>
</gene>
<evidence type="ECO:0000256" key="1">
    <source>
        <dbReference type="SAM" id="MobiDB-lite"/>
    </source>
</evidence>
<dbReference type="EMBL" id="LT558124">
    <property type="protein sequence ID" value="SAM82574.1"/>
    <property type="molecule type" value="Genomic_DNA"/>
</dbReference>